<proteinExistence type="predicted"/>
<evidence type="ECO:0000313" key="2">
    <source>
        <dbReference type="EMBL" id="ADY27463.1"/>
    </source>
</evidence>
<dbReference type="HOGENOM" id="CLU_440569_0_0_0"/>
<dbReference type="AlphaFoldDB" id="F0RQA4"/>
<reference evidence="3" key="1">
    <citation type="submission" date="2011-02" db="EMBL/GenBank/DDBJ databases">
        <title>The complete sequence of plasmid2 of Deinococcus proteolyticus DSM 20540.</title>
        <authorList>
            <consortium name="US DOE Joint Genome Institute (JGI-PGF)"/>
            <person name="Lucas S."/>
            <person name="Copeland A."/>
            <person name="Lapidus A."/>
            <person name="Bruce D."/>
            <person name="Goodwin L."/>
            <person name="Pitluck S."/>
            <person name="Kyrpides N."/>
            <person name="Mavromatis K."/>
            <person name="Pagani I."/>
            <person name="Ivanova N."/>
            <person name="Ovchinnikova G."/>
            <person name="Zeytun A."/>
            <person name="Detter J.C."/>
            <person name="Han C."/>
            <person name="Land M."/>
            <person name="Hauser L."/>
            <person name="Markowitz V."/>
            <person name="Cheng J.-F."/>
            <person name="Hugenholtz P."/>
            <person name="Woyke T."/>
            <person name="Wu D."/>
            <person name="Pukall R."/>
            <person name="Steenblock K."/>
            <person name="Brambilla E."/>
            <person name="Klenk H.-P."/>
            <person name="Eisen J.A."/>
        </authorList>
    </citation>
    <scope>NUCLEOTIDE SEQUENCE [LARGE SCALE GENOMIC DNA]</scope>
    <source>
        <strain evidence="3">ATCC 35074 / DSM 20540 / JCM 6276 / NBRC 101906 / NCIMB 13154 / VKM Ac-1939 / CCM 2703 / MRP</strain>
        <plasmid evidence="3">Plasmid pDEIPR02</plasmid>
    </source>
</reference>
<accession>F0RQA4</accession>
<dbReference type="KEGG" id="dpt:Deipr_2339"/>
<reference evidence="2 3" key="2">
    <citation type="journal article" date="2012" name="Stand. Genomic Sci.">
        <title>Complete genome sequence of the orange-red pigmented, radioresistant Deinococcus proteolyticus type strain (MRP(T)).</title>
        <authorList>
            <person name="Copeland A."/>
            <person name="Zeytun A."/>
            <person name="Yassawong M."/>
            <person name="Nolan M."/>
            <person name="Lucas S."/>
            <person name="Hammon N."/>
            <person name="Deshpande S."/>
            <person name="Cheng J.F."/>
            <person name="Han C."/>
            <person name="Tapia R."/>
            <person name="Goodwin L.A."/>
            <person name="Pitluck S."/>
            <person name="Mavromatis K."/>
            <person name="Liolios K."/>
            <person name="Pagani I."/>
            <person name="Ivanova N."/>
            <person name="Mikhailova N."/>
            <person name="Pati A."/>
            <person name="Chen A."/>
            <person name="Palaniappan K."/>
            <person name="Land M."/>
            <person name="Hauser L."/>
            <person name="Jeffries C.D."/>
            <person name="Brambilla E.M."/>
            <person name="Rohde M."/>
            <person name="Sikorski J."/>
            <person name="Pukall R."/>
            <person name="Goker M."/>
            <person name="Detter J.C."/>
            <person name="Woyke T."/>
            <person name="Bristow J."/>
            <person name="Eisen J.A."/>
            <person name="Markowitz V."/>
            <person name="Hugenholtz P."/>
            <person name="Kyrpides N.C."/>
            <person name="Klenk H.P."/>
            <person name="Lapidus A."/>
        </authorList>
    </citation>
    <scope>NUCLEOTIDE SEQUENCE [LARGE SCALE GENOMIC DNA]</scope>
    <source>
        <strain evidence="3">ATCC 35074 / DSM 20540 / JCM 6276 / NBRC 101906 / NCIMB 13154 / VKM Ac-1939 / CCM 2703 / MRP</strain>
        <plasmid evidence="3">Plasmid pDEIPR02</plasmid>
    </source>
</reference>
<evidence type="ECO:0000313" key="3">
    <source>
        <dbReference type="Proteomes" id="UP000007718"/>
    </source>
</evidence>
<keyword evidence="3" id="KW-1185">Reference proteome</keyword>
<evidence type="ECO:0008006" key="4">
    <source>
        <dbReference type="Google" id="ProtNLM"/>
    </source>
</evidence>
<feature type="region of interest" description="Disordered" evidence="1">
    <location>
        <begin position="477"/>
        <end position="505"/>
    </location>
</feature>
<sequence>MDLSTFAHGFALRAQAEAQEKLNAHMEQTKSPLRGVIEGTSPLPMVFPSIKEVETLYLYFCLLHQSTLILMSRQLDEGFKEEYSRVIMLASCVQMGMNRLYPDSGLVGEVTEIYTGRRSTEVVMPPAAYQDLGTIWKELSELSRQHDIYVPDDELRELLLPAPRADFDPVRPPLEDLCPVPIRDDVRPLMEREPHSAAWLSGLTLNHLLSLEHLNYADVIGLLEATGSLRATGLLSYEDKQRVNQLLKRVLEVTGPVRTPGLKPNQTIRTEHHKQVLQKVLWQLKESTLNERAQGSIHDHMRRLVLWAGFDQLDEFVETHHLLNGLLTQLIGLEATLLFRRAPGMPLSTETELGAQISGIDPLLGWKDVVYGEDHTLTLTLNMLKSMCVAVRINPKLPDEMLDEFCAIAGELTLELTAQLRAIGIRLPSAELFKMLSPSGTLSRLSPRWSETKNYAPWVHRYSNWFERLAELESQSTADLTAQAPAESEPCSSDQPAKEPSPEPCWPAHVQQVRELLRGGHVILLGGEVLPTHHQNIERALGIKLEWISSDRYDNGMQAAVRLQSDTRLVILAIRWMAHAHNTLRDAAKEQGIPCVMHPAGLNPVSLAHHILIQAGHRLT</sequence>
<protein>
    <recommendedName>
        <fullName evidence="4">DUF2325 domain-containing protein</fullName>
    </recommendedName>
</protein>
<name>F0RQA4_DEIPM</name>
<keyword evidence="2" id="KW-0614">Plasmid</keyword>
<evidence type="ECO:0000256" key="1">
    <source>
        <dbReference type="SAM" id="MobiDB-lite"/>
    </source>
</evidence>
<organism evidence="2 3">
    <name type="scientific">Deinococcus proteolyticus (strain ATCC 35074 / DSM 20540 / JCM 6276 / NBRC 101906 / NCIMB 13154 / VKM Ac-1939 / CCM 2703 / MRP)</name>
    <dbReference type="NCBI Taxonomy" id="693977"/>
    <lineage>
        <taxon>Bacteria</taxon>
        <taxon>Thermotogati</taxon>
        <taxon>Deinococcota</taxon>
        <taxon>Deinococci</taxon>
        <taxon>Deinococcales</taxon>
        <taxon>Deinococcaceae</taxon>
        <taxon>Deinococcus</taxon>
    </lineage>
</organism>
<gene>
    <name evidence="2" type="ordered locus">Deipr_2339</name>
</gene>
<dbReference type="Proteomes" id="UP000007718">
    <property type="component" value="Plasmid pDEIPR02"/>
</dbReference>
<geneLocation type="plasmid" evidence="2 3">
    <name>pDEIPR02</name>
</geneLocation>
<dbReference type="EMBL" id="CP002538">
    <property type="protein sequence ID" value="ADY27463.1"/>
    <property type="molecule type" value="Genomic_DNA"/>
</dbReference>